<accession>A0A1H8PBN6</accession>
<evidence type="ECO:0000256" key="1">
    <source>
        <dbReference type="ARBA" id="ARBA00004370"/>
    </source>
</evidence>
<name>A0A1H8PBN6_9EURY</name>
<dbReference type="PROSITE" id="PS00196">
    <property type="entry name" value="COPPER_BLUE"/>
    <property type="match status" value="1"/>
</dbReference>
<dbReference type="Pfam" id="PF00127">
    <property type="entry name" value="Copper-bind"/>
    <property type="match status" value="1"/>
</dbReference>
<dbReference type="GO" id="GO:0009055">
    <property type="term" value="F:electron transfer activity"/>
    <property type="evidence" value="ECO:0007669"/>
    <property type="project" value="InterPro"/>
</dbReference>
<dbReference type="InterPro" id="IPR008972">
    <property type="entry name" value="Cupredoxin"/>
</dbReference>
<dbReference type="EMBL" id="FODV01000002">
    <property type="protein sequence ID" value="SEO39187.1"/>
    <property type="molecule type" value="Genomic_DNA"/>
</dbReference>
<keyword evidence="9" id="KW-0812">Transmembrane</keyword>
<dbReference type="AlphaFoldDB" id="A0A1H8PBN6"/>
<dbReference type="GO" id="GO:0016020">
    <property type="term" value="C:membrane"/>
    <property type="evidence" value="ECO:0007669"/>
    <property type="project" value="UniProtKB-SubCell"/>
</dbReference>
<gene>
    <name evidence="11" type="ORF">SAMN04487948_102201</name>
</gene>
<dbReference type="OrthoDB" id="186995at2157"/>
<evidence type="ECO:0000256" key="5">
    <source>
        <dbReference type="ARBA" id="ARBA00023008"/>
    </source>
</evidence>
<evidence type="ECO:0000259" key="10">
    <source>
        <dbReference type="Pfam" id="PF00127"/>
    </source>
</evidence>
<dbReference type="InterPro" id="IPR002387">
    <property type="entry name" value="Plastocyanin"/>
</dbReference>
<dbReference type="Proteomes" id="UP000199126">
    <property type="component" value="Unassembled WGS sequence"/>
</dbReference>
<evidence type="ECO:0000256" key="7">
    <source>
        <dbReference type="PIRSR" id="PIRSR602387-1"/>
    </source>
</evidence>
<dbReference type="SUPFAM" id="SSF49503">
    <property type="entry name" value="Cupredoxins"/>
    <property type="match status" value="1"/>
</dbReference>
<comment type="subcellular location">
    <subcellularLocation>
        <location evidence="1">Membrane</location>
    </subcellularLocation>
</comment>
<feature type="region of interest" description="Disordered" evidence="8">
    <location>
        <begin position="81"/>
        <end position="100"/>
    </location>
</feature>
<dbReference type="RefSeq" id="WP_089821322.1">
    <property type="nucleotide sequence ID" value="NZ_FODV01000002.1"/>
</dbReference>
<feature type="binding site" evidence="7">
    <location>
        <position position="121"/>
    </location>
    <ligand>
        <name>Cu cation</name>
        <dbReference type="ChEBI" id="CHEBI:23378"/>
    </ligand>
</feature>
<keyword evidence="5 7" id="KW-0186">Copper</keyword>
<evidence type="ECO:0000256" key="6">
    <source>
        <dbReference type="ARBA" id="ARBA00023136"/>
    </source>
</evidence>
<evidence type="ECO:0000256" key="2">
    <source>
        <dbReference type="ARBA" id="ARBA00022448"/>
    </source>
</evidence>
<feature type="domain" description="Blue (type 1) copper" evidence="10">
    <location>
        <begin position="49"/>
        <end position="135"/>
    </location>
</feature>
<organism evidence="11 12">
    <name type="scientific">Halogranum amylolyticum</name>
    <dbReference type="NCBI Taxonomy" id="660520"/>
    <lineage>
        <taxon>Archaea</taxon>
        <taxon>Methanobacteriati</taxon>
        <taxon>Methanobacteriota</taxon>
        <taxon>Stenosarchaea group</taxon>
        <taxon>Halobacteria</taxon>
        <taxon>Halobacteriales</taxon>
        <taxon>Haloferacaceae</taxon>
    </lineage>
</organism>
<dbReference type="PRINTS" id="PR00157">
    <property type="entry name" value="PLASTOCYANIN"/>
</dbReference>
<keyword evidence="6 9" id="KW-0472">Membrane</keyword>
<dbReference type="InterPro" id="IPR006311">
    <property type="entry name" value="TAT_signal"/>
</dbReference>
<feature type="region of interest" description="Disordered" evidence="8">
    <location>
        <begin position="25"/>
        <end position="45"/>
    </location>
</feature>
<keyword evidence="9" id="KW-1133">Transmembrane helix</keyword>
<feature type="binding site" evidence="7">
    <location>
        <position position="124"/>
    </location>
    <ligand>
        <name>Cu cation</name>
        <dbReference type="ChEBI" id="CHEBI:23378"/>
    </ligand>
</feature>
<evidence type="ECO:0000313" key="11">
    <source>
        <dbReference type="EMBL" id="SEO39187.1"/>
    </source>
</evidence>
<keyword evidence="12" id="KW-1185">Reference proteome</keyword>
<dbReference type="PROSITE" id="PS51318">
    <property type="entry name" value="TAT"/>
    <property type="match status" value="1"/>
</dbReference>
<evidence type="ECO:0000313" key="12">
    <source>
        <dbReference type="Proteomes" id="UP000199126"/>
    </source>
</evidence>
<feature type="binding site" evidence="7">
    <location>
        <position position="78"/>
    </location>
    <ligand>
        <name>Cu cation</name>
        <dbReference type="ChEBI" id="CHEBI:23378"/>
    </ligand>
</feature>
<dbReference type="InterPro" id="IPR028871">
    <property type="entry name" value="BlueCu_1_BS"/>
</dbReference>
<dbReference type="PANTHER" id="PTHR34192:SF10">
    <property type="entry name" value="PLASTOCYANIN MAJOR ISOFORM, CHLOROPLASTIC-RELATED"/>
    <property type="match status" value="1"/>
</dbReference>
<dbReference type="GO" id="GO:0005507">
    <property type="term" value="F:copper ion binding"/>
    <property type="evidence" value="ECO:0007669"/>
    <property type="project" value="InterPro"/>
</dbReference>
<evidence type="ECO:0000256" key="8">
    <source>
        <dbReference type="SAM" id="MobiDB-lite"/>
    </source>
</evidence>
<dbReference type="InterPro" id="IPR000923">
    <property type="entry name" value="BlueCu_1"/>
</dbReference>
<protein>
    <submittedName>
        <fullName evidence="11">Plastocyanin</fullName>
    </submittedName>
</protein>
<keyword evidence="2" id="KW-0813">Transport</keyword>
<evidence type="ECO:0000256" key="3">
    <source>
        <dbReference type="ARBA" id="ARBA00022723"/>
    </source>
</evidence>
<dbReference type="CDD" id="cd04220">
    <property type="entry name" value="Halocyanin"/>
    <property type="match status" value="1"/>
</dbReference>
<sequence>MNRREFLRAAGGSAAAAAATAQSAAAQEGGGNESGGGGGGGGSKTVAVGPGNSLVFEPAELSIAPGTTVEFVWESDTHNVIPESVPEGASWEGTGPESETYDTGHTYSHTFETLGTYEYFCAPHKSAGMVGSITVTENPGSGGGGEKELHELGVPIQAHWVGASTILGIIVTIVYTFYILKYGESANTGNTGGGE</sequence>
<proteinExistence type="predicted"/>
<feature type="binding site" evidence="7">
    <location>
        <position position="129"/>
    </location>
    <ligand>
        <name>Cu cation</name>
        <dbReference type="ChEBI" id="CHEBI:23378"/>
    </ligand>
</feature>
<comment type="cofactor">
    <cofactor evidence="7">
        <name>Cu(2+)</name>
        <dbReference type="ChEBI" id="CHEBI:29036"/>
    </cofactor>
    <text evidence="7">The crystal structure with reduced Cu(1+) has also been determined.</text>
</comment>
<evidence type="ECO:0000256" key="9">
    <source>
        <dbReference type="SAM" id="Phobius"/>
    </source>
</evidence>
<keyword evidence="4" id="KW-0249">Electron transport</keyword>
<dbReference type="PANTHER" id="PTHR34192">
    <property type="entry name" value="PLASTOCYANIN MAJOR ISOFORM, CHLOROPLASTIC-RELATED"/>
    <property type="match status" value="1"/>
</dbReference>
<feature type="transmembrane region" description="Helical" evidence="9">
    <location>
        <begin position="160"/>
        <end position="180"/>
    </location>
</feature>
<feature type="compositionally biased region" description="Gly residues" evidence="8">
    <location>
        <begin position="28"/>
        <end position="43"/>
    </location>
</feature>
<evidence type="ECO:0000256" key="4">
    <source>
        <dbReference type="ARBA" id="ARBA00022982"/>
    </source>
</evidence>
<reference evidence="12" key="1">
    <citation type="submission" date="2016-10" db="EMBL/GenBank/DDBJ databases">
        <authorList>
            <person name="Varghese N."/>
            <person name="Submissions S."/>
        </authorList>
    </citation>
    <scope>NUCLEOTIDE SEQUENCE [LARGE SCALE GENOMIC DNA]</scope>
    <source>
        <strain evidence="12">CGMCC 1.10121</strain>
    </source>
</reference>
<keyword evidence="3 7" id="KW-0479">Metal-binding</keyword>
<dbReference type="Gene3D" id="2.60.40.420">
    <property type="entry name" value="Cupredoxins - blue copper proteins"/>
    <property type="match status" value="1"/>
</dbReference>